<evidence type="ECO:0000313" key="3">
    <source>
        <dbReference type="Proteomes" id="UP000720595"/>
    </source>
</evidence>
<proteinExistence type="predicted"/>
<keyword evidence="1" id="KW-0472">Membrane</keyword>
<dbReference type="EMBL" id="JAFBDH010000001">
    <property type="protein sequence ID" value="MBM7549594.1"/>
    <property type="molecule type" value="Genomic_DNA"/>
</dbReference>
<dbReference type="Pfam" id="PF11667">
    <property type="entry name" value="DUF3267"/>
    <property type="match status" value="1"/>
</dbReference>
<feature type="transmembrane region" description="Helical" evidence="1">
    <location>
        <begin position="75"/>
        <end position="99"/>
    </location>
</feature>
<keyword evidence="1" id="KW-0812">Transmembrane</keyword>
<evidence type="ECO:0000256" key="1">
    <source>
        <dbReference type="SAM" id="Phobius"/>
    </source>
</evidence>
<dbReference type="RefSeq" id="WP_205051293.1">
    <property type="nucleotide sequence ID" value="NZ_JAFBDH010000001.1"/>
</dbReference>
<feature type="transmembrane region" description="Helical" evidence="1">
    <location>
        <begin position="37"/>
        <end position="55"/>
    </location>
</feature>
<feature type="transmembrane region" description="Helical" evidence="1">
    <location>
        <begin position="158"/>
        <end position="180"/>
    </location>
</feature>
<accession>A0ABS2MHU4</accession>
<comment type="caution">
    <text evidence="2">The sequence shown here is derived from an EMBL/GenBank/DDBJ whole genome shotgun (WGS) entry which is preliminary data.</text>
</comment>
<dbReference type="Proteomes" id="UP000720595">
    <property type="component" value="Unassembled WGS sequence"/>
</dbReference>
<feature type="transmembrane region" description="Helical" evidence="1">
    <location>
        <begin position="133"/>
        <end position="152"/>
    </location>
</feature>
<evidence type="ECO:0008006" key="4">
    <source>
        <dbReference type="Google" id="ProtNLM"/>
    </source>
</evidence>
<sequence length="205" mass="23166">MTKDEEIRVNNFNKVTEDLLEQGYISKDISVGMFKSHLLTIILLGPLVFLILKIYERIYSPYDLAYILLDSKSLLFLGITIIVLAIVHEVLHGFTWSLFTPRGIKDISFGFILKYLSPYSTCKVPLKRWQYTLGVLMPLIVLGIIPTIIGLLAGIASITIIGALFIIGAGGDLVMVYLLMSYKPKRKDLLVYDNPTKMGVRFFEK</sequence>
<organism evidence="2 3">
    <name type="scientific">Peptoniphilus gorbachii</name>
    <dbReference type="NCBI Taxonomy" id="411567"/>
    <lineage>
        <taxon>Bacteria</taxon>
        <taxon>Bacillati</taxon>
        <taxon>Bacillota</taxon>
        <taxon>Tissierellia</taxon>
        <taxon>Tissierellales</taxon>
        <taxon>Peptoniphilaceae</taxon>
        <taxon>Peptoniphilus</taxon>
    </lineage>
</organism>
<gene>
    <name evidence="2" type="ORF">JOD41_000309</name>
</gene>
<keyword evidence="3" id="KW-1185">Reference proteome</keyword>
<reference evidence="2 3" key="1">
    <citation type="submission" date="2021-01" db="EMBL/GenBank/DDBJ databases">
        <title>Genomic Encyclopedia of Type Strains, Phase IV (KMG-IV): sequencing the most valuable type-strain genomes for metagenomic binning, comparative biology and taxonomic classification.</title>
        <authorList>
            <person name="Goeker M."/>
        </authorList>
    </citation>
    <scope>NUCLEOTIDE SEQUENCE [LARGE SCALE GENOMIC DNA]</scope>
    <source>
        <strain evidence="2 3">DSM 21461</strain>
    </source>
</reference>
<name>A0ABS2MHU4_9FIRM</name>
<dbReference type="InterPro" id="IPR021683">
    <property type="entry name" value="DUF3267"/>
</dbReference>
<evidence type="ECO:0000313" key="2">
    <source>
        <dbReference type="EMBL" id="MBM7549594.1"/>
    </source>
</evidence>
<protein>
    <recommendedName>
        <fullName evidence="4">Zincin peptidase</fullName>
    </recommendedName>
</protein>
<keyword evidence="1" id="KW-1133">Transmembrane helix</keyword>